<evidence type="ECO:0000313" key="2">
    <source>
        <dbReference type="EMBL" id="BBI32342.1"/>
    </source>
</evidence>
<reference evidence="2 3" key="1">
    <citation type="submission" date="2019-01" db="EMBL/GenBank/DDBJ databases">
        <title>Complete genome sequence of Cohnella hallensis HS21 isolated from Korean fir (Abies koreana) rhizospheric soil.</title>
        <authorList>
            <person name="Jiang L."/>
            <person name="Kang S.W."/>
            <person name="Kim S."/>
            <person name="Jung J."/>
            <person name="Kim C.Y."/>
            <person name="Kim D.H."/>
            <person name="Kim S.W."/>
            <person name="Lee J."/>
        </authorList>
    </citation>
    <scope>NUCLEOTIDE SEQUENCE [LARGE SCALE GENOMIC DNA]</scope>
    <source>
        <strain evidence="2 3">HS21</strain>
    </source>
</reference>
<dbReference type="KEGG" id="cohn:KCTCHS21_17410"/>
<evidence type="ECO:0000313" key="3">
    <source>
        <dbReference type="Proteomes" id="UP000289856"/>
    </source>
</evidence>
<accession>A0A3T1D2L1</accession>
<keyword evidence="3" id="KW-1185">Reference proteome</keyword>
<sequence length="104" mass="11428">MSIATNPDTRDLDADLAVCEAATPGPYRLTPCSCGKCDLVFISLSRSGGLLLPGDARFIAEARTGWPHAINRAQEAERENVRLRNELDALQLEVNQQHRSACYD</sequence>
<dbReference type="AlphaFoldDB" id="A0A3T1D2L1"/>
<dbReference type="Proteomes" id="UP000289856">
    <property type="component" value="Chromosome"/>
</dbReference>
<name>A0A3T1D2L1_9BACL</name>
<gene>
    <name evidence="2" type="ORF">KCTCHS21_17410</name>
</gene>
<keyword evidence="1" id="KW-0175">Coiled coil</keyword>
<feature type="coiled-coil region" evidence="1">
    <location>
        <begin position="73"/>
        <end position="100"/>
    </location>
</feature>
<dbReference type="RefSeq" id="WP_130606797.1">
    <property type="nucleotide sequence ID" value="NZ_AP019400.1"/>
</dbReference>
<organism evidence="2 3">
    <name type="scientific">Cohnella abietis</name>
    <dbReference type="NCBI Taxonomy" id="2507935"/>
    <lineage>
        <taxon>Bacteria</taxon>
        <taxon>Bacillati</taxon>
        <taxon>Bacillota</taxon>
        <taxon>Bacilli</taxon>
        <taxon>Bacillales</taxon>
        <taxon>Paenibacillaceae</taxon>
        <taxon>Cohnella</taxon>
    </lineage>
</organism>
<evidence type="ECO:0000256" key="1">
    <source>
        <dbReference type="SAM" id="Coils"/>
    </source>
</evidence>
<proteinExistence type="predicted"/>
<protein>
    <submittedName>
        <fullName evidence="2">Uncharacterized protein</fullName>
    </submittedName>
</protein>
<dbReference type="EMBL" id="AP019400">
    <property type="protein sequence ID" value="BBI32342.1"/>
    <property type="molecule type" value="Genomic_DNA"/>
</dbReference>
<dbReference type="OrthoDB" id="2666155at2"/>